<evidence type="ECO:0000313" key="1">
    <source>
        <dbReference type="EMBL" id="AKV66286.1"/>
    </source>
</evidence>
<dbReference type="GO" id="GO:0004812">
    <property type="term" value="F:aminoacyl-tRNA ligase activity"/>
    <property type="evidence" value="ECO:0007669"/>
    <property type="project" value="UniProtKB-KW"/>
</dbReference>
<dbReference type="PATRIC" id="fig|1638788.3.peg.1107"/>
<keyword evidence="2" id="KW-1185">Reference proteome</keyword>
<accession>A0A0K1RX61</accession>
<dbReference type="Proteomes" id="UP000068167">
    <property type="component" value="Chromosome"/>
</dbReference>
<keyword evidence="1" id="KW-0030">Aminoacyl-tRNA synthetase</keyword>
<sequence length="53" mass="6222">MSGRWVSCFNPTYVHLIFNSTHLLNRVFQMQEQTPSIPEKLYIEMNISQFTGS</sequence>
<organism evidence="1 2">
    <name type="scientific">Microcystis panniformis FACHB-1757</name>
    <dbReference type="NCBI Taxonomy" id="1638788"/>
    <lineage>
        <taxon>Bacteria</taxon>
        <taxon>Bacillati</taxon>
        <taxon>Cyanobacteriota</taxon>
        <taxon>Cyanophyceae</taxon>
        <taxon>Oscillatoriophycideae</taxon>
        <taxon>Chroococcales</taxon>
        <taxon>Microcystaceae</taxon>
        <taxon>Microcystis</taxon>
    </lineage>
</organism>
<reference evidence="1 2" key="1">
    <citation type="journal article" date="2016" name="Stand. Genomic Sci.">
        <title>Complete genome sequence and genomic characterization of Microcystis panniformis FACHB 1757 by third-generation sequencing.</title>
        <authorList>
            <person name="Zhang J.Y."/>
            <person name="Guan R."/>
            <person name="Zhang H.J."/>
            <person name="Li H."/>
            <person name="Xiao P."/>
            <person name="Yu G.L."/>
            <person name="Du L."/>
            <person name="Cao D.M."/>
            <person name="Zhu B.C."/>
            <person name="Li R.H."/>
            <person name="Lu Z.H."/>
        </authorList>
    </citation>
    <scope>NUCLEOTIDE SEQUENCE [LARGE SCALE GENOMIC DNA]</scope>
    <source>
        <strain evidence="1 2">FACHB-1757</strain>
    </source>
</reference>
<gene>
    <name evidence="1" type="ORF">VL20_1102</name>
</gene>
<dbReference type="KEGG" id="mpk:VL20_1102"/>
<dbReference type="EMBL" id="CP011339">
    <property type="protein sequence ID" value="AKV66286.1"/>
    <property type="molecule type" value="Genomic_DNA"/>
</dbReference>
<evidence type="ECO:0000313" key="2">
    <source>
        <dbReference type="Proteomes" id="UP000068167"/>
    </source>
</evidence>
<proteinExistence type="predicted"/>
<name>A0A0K1RX61_9CHRO</name>
<dbReference type="AlphaFoldDB" id="A0A0K1RX61"/>
<keyword evidence="1" id="KW-0436">Ligase</keyword>
<protein>
    <submittedName>
        <fullName evidence="1">Seryl-tRNA synthetase</fullName>
    </submittedName>
</protein>